<name>A0A3B1J178_ASTMX</name>
<reference evidence="2" key="4">
    <citation type="submission" date="2025-09" db="UniProtKB">
        <authorList>
            <consortium name="Ensembl"/>
        </authorList>
    </citation>
    <scope>IDENTIFICATION</scope>
</reference>
<evidence type="ECO:0000313" key="3">
    <source>
        <dbReference type="Proteomes" id="UP000018467"/>
    </source>
</evidence>
<accession>A0A3B1J178</accession>
<evidence type="ECO:0000313" key="2">
    <source>
        <dbReference type="Ensembl" id="ENSAMXP00000035666.1"/>
    </source>
</evidence>
<dbReference type="InParanoid" id="A0A3B1J178"/>
<sequence>MYRQSGTWLDEGCWKTYTFVCFDGKKYYCRYRLMKKKNTQNYVFINEAKSWYEAQSYCRKHHTDLASVRNQIENQQISSAGITVERFWIGLFNDSWEWSDQSSSSFRYWNPSQPDNNDLTKCAAASVKDQGQWEDIRCEEQHPFFCYESEFVNKNVSMYQRFL</sequence>
<keyword evidence="3" id="KW-1185">Reference proteome</keyword>
<dbReference type="PANTHER" id="PTHR45784">
    <property type="entry name" value="C-TYPE LECTIN DOMAIN FAMILY 20 MEMBER A-RELATED"/>
    <property type="match status" value="1"/>
</dbReference>
<dbReference type="GeneTree" id="ENSGT01100000263473"/>
<dbReference type="InterPro" id="IPR001304">
    <property type="entry name" value="C-type_lectin-like"/>
</dbReference>
<evidence type="ECO:0000259" key="1">
    <source>
        <dbReference type="PROSITE" id="PS50041"/>
    </source>
</evidence>
<dbReference type="InterPro" id="IPR016186">
    <property type="entry name" value="C-type_lectin-like/link_sf"/>
</dbReference>
<dbReference type="Pfam" id="PF00059">
    <property type="entry name" value="Lectin_C"/>
    <property type="match status" value="1"/>
</dbReference>
<dbReference type="SMART" id="SM00034">
    <property type="entry name" value="CLECT"/>
    <property type="match status" value="1"/>
</dbReference>
<organism evidence="2 3">
    <name type="scientific">Astyanax mexicanus</name>
    <name type="common">Blind cave fish</name>
    <name type="synonym">Astyanax fasciatus mexicanus</name>
    <dbReference type="NCBI Taxonomy" id="7994"/>
    <lineage>
        <taxon>Eukaryota</taxon>
        <taxon>Metazoa</taxon>
        <taxon>Chordata</taxon>
        <taxon>Craniata</taxon>
        <taxon>Vertebrata</taxon>
        <taxon>Euteleostomi</taxon>
        <taxon>Actinopterygii</taxon>
        <taxon>Neopterygii</taxon>
        <taxon>Teleostei</taxon>
        <taxon>Ostariophysi</taxon>
        <taxon>Characiformes</taxon>
        <taxon>Characoidei</taxon>
        <taxon>Acestrorhamphidae</taxon>
        <taxon>Acestrorhamphinae</taxon>
        <taxon>Astyanax</taxon>
    </lineage>
</organism>
<reference evidence="2" key="3">
    <citation type="submission" date="2025-08" db="UniProtKB">
        <authorList>
            <consortium name="Ensembl"/>
        </authorList>
    </citation>
    <scope>IDENTIFICATION</scope>
</reference>
<dbReference type="PROSITE" id="PS50041">
    <property type="entry name" value="C_TYPE_LECTIN_2"/>
    <property type="match status" value="1"/>
</dbReference>
<dbReference type="SUPFAM" id="SSF56436">
    <property type="entry name" value="C-type lectin-like"/>
    <property type="match status" value="1"/>
</dbReference>
<dbReference type="CDD" id="cd03602">
    <property type="entry name" value="CLECT_1"/>
    <property type="match status" value="1"/>
</dbReference>
<protein>
    <recommendedName>
        <fullName evidence="1">C-type lectin domain-containing protein</fullName>
    </recommendedName>
</protein>
<dbReference type="PANTHER" id="PTHR45784:SF3">
    <property type="entry name" value="C-TYPE LECTIN DOMAIN FAMILY 4 MEMBER K-LIKE-RELATED"/>
    <property type="match status" value="1"/>
</dbReference>
<dbReference type="Ensembl" id="ENSAMXT00000055538.1">
    <property type="protein sequence ID" value="ENSAMXP00000035666.1"/>
    <property type="gene ID" value="ENSAMXG00000002758.2"/>
</dbReference>
<dbReference type="Gene3D" id="3.10.100.10">
    <property type="entry name" value="Mannose-Binding Protein A, subunit A"/>
    <property type="match status" value="1"/>
</dbReference>
<dbReference type="InterPro" id="IPR016187">
    <property type="entry name" value="CTDL_fold"/>
</dbReference>
<proteinExistence type="predicted"/>
<reference evidence="3" key="2">
    <citation type="journal article" date="2014" name="Nat. Commun.">
        <title>The cavefish genome reveals candidate genes for eye loss.</title>
        <authorList>
            <person name="McGaugh S.E."/>
            <person name="Gross J.B."/>
            <person name="Aken B."/>
            <person name="Blin M."/>
            <person name="Borowsky R."/>
            <person name="Chalopin D."/>
            <person name="Hinaux H."/>
            <person name="Jeffery W.R."/>
            <person name="Keene A."/>
            <person name="Ma L."/>
            <person name="Minx P."/>
            <person name="Murphy D."/>
            <person name="O'Quin K.E."/>
            <person name="Retaux S."/>
            <person name="Rohner N."/>
            <person name="Searle S.M."/>
            <person name="Stahl B.A."/>
            <person name="Tabin C."/>
            <person name="Volff J.N."/>
            <person name="Yoshizawa M."/>
            <person name="Warren W.C."/>
        </authorList>
    </citation>
    <scope>NUCLEOTIDE SEQUENCE [LARGE SCALE GENOMIC DNA]</scope>
    <source>
        <strain evidence="3">female</strain>
    </source>
</reference>
<feature type="domain" description="C-type lectin" evidence="1">
    <location>
        <begin position="37"/>
        <end position="147"/>
    </location>
</feature>
<dbReference type="Bgee" id="ENSAMXG00000002758">
    <property type="expression patterns" value="Expressed in head kidney and 1 other cell type or tissue"/>
</dbReference>
<dbReference type="AlphaFoldDB" id="A0A3B1J178"/>
<reference evidence="3" key="1">
    <citation type="submission" date="2013-03" db="EMBL/GenBank/DDBJ databases">
        <authorList>
            <person name="Jeffery W."/>
            <person name="Warren W."/>
            <person name="Wilson R.K."/>
        </authorList>
    </citation>
    <scope>NUCLEOTIDE SEQUENCE</scope>
    <source>
        <strain evidence="3">female</strain>
    </source>
</reference>
<dbReference type="Proteomes" id="UP000018467">
    <property type="component" value="Unassembled WGS sequence"/>
</dbReference>